<protein>
    <submittedName>
        <fullName evidence="1">Uncharacterized protein</fullName>
    </submittedName>
</protein>
<accession>S6A834</accession>
<dbReference type="KEGG" id="tped:TPE_0638"/>
<name>S6A834_9SPIR</name>
<organism evidence="1 2">
    <name type="scientific">Treponema pedis str. T A4</name>
    <dbReference type="NCBI Taxonomy" id="1291379"/>
    <lineage>
        <taxon>Bacteria</taxon>
        <taxon>Pseudomonadati</taxon>
        <taxon>Spirochaetota</taxon>
        <taxon>Spirochaetia</taxon>
        <taxon>Spirochaetales</taxon>
        <taxon>Treponemataceae</taxon>
        <taxon>Treponema</taxon>
    </lineage>
</organism>
<evidence type="ECO:0000313" key="2">
    <source>
        <dbReference type="Proteomes" id="UP000015620"/>
    </source>
</evidence>
<sequence>MKIRENVLHFVYFFLLEANNSFINKRIKKIINYYSILSWNF</sequence>
<dbReference type="Proteomes" id="UP000015620">
    <property type="component" value="Chromosome"/>
</dbReference>
<evidence type="ECO:0000313" key="1">
    <source>
        <dbReference type="EMBL" id="AGT43134.1"/>
    </source>
</evidence>
<dbReference type="EMBL" id="CP004120">
    <property type="protein sequence ID" value="AGT43134.1"/>
    <property type="molecule type" value="Genomic_DNA"/>
</dbReference>
<reference evidence="1 2" key="1">
    <citation type="journal article" date="2013" name="PLoS ONE">
        <title>Genome-Wide Relatedness of Treponema pedis, from Gingiva and Necrotic Skin Lesions of Pigs, with the Human Oral Pathogen Treponema denticola.</title>
        <authorList>
            <person name="Svartstrom O."/>
            <person name="Mushtaq M."/>
            <person name="Pringle M."/>
            <person name="Segerman B."/>
        </authorList>
    </citation>
    <scope>NUCLEOTIDE SEQUENCE [LARGE SCALE GENOMIC DNA]</scope>
    <source>
        <strain evidence="1">T A4</strain>
    </source>
</reference>
<keyword evidence="2" id="KW-1185">Reference proteome</keyword>
<dbReference type="PATRIC" id="fig|1291379.3.peg.643"/>
<proteinExistence type="predicted"/>
<dbReference type="STRING" id="1291379.TPE_0638"/>
<dbReference type="AlphaFoldDB" id="S6A834"/>
<dbReference type="HOGENOM" id="CLU_3278202_0_0_12"/>
<gene>
    <name evidence="1" type="ORF">TPE_0638</name>
</gene>